<dbReference type="Gene3D" id="1.10.443.10">
    <property type="entry name" value="Intergrase catalytic core"/>
    <property type="match status" value="1"/>
</dbReference>
<organism evidence="4 5">
    <name type="scientific">Dehalogenimonas etheniformans</name>
    <dbReference type="NCBI Taxonomy" id="1536648"/>
    <lineage>
        <taxon>Bacteria</taxon>
        <taxon>Bacillati</taxon>
        <taxon>Chloroflexota</taxon>
        <taxon>Dehalococcoidia</taxon>
        <taxon>Dehalococcoidales</taxon>
        <taxon>Dehalococcoidaceae</taxon>
        <taxon>Dehalogenimonas</taxon>
    </lineage>
</organism>
<dbReference type="RefSeq" id="WP_102331368.1">
    <property type="nucleotide sequence ID" value="NZ_CP058566.2"/>
</dbReference>
<keyword evidence="2" id="KW-0238">DNA-binding</keyword>
<reference evidence="4 5" key="1">
    <citation type="journal article" date="2017" name="ISME J.">
        <title>Grape pomace compost harbors organohalide-respiring Dehalogenimonas species with novel reductive dehalogenase genes.</title>
        <authorList>
            <person name="Yang Y."/>
            <person name="Higgins S.A."/>
            <person name="Yan J."/>
            <person name="Simsir B."/>
            <person name="Chourey K."/>
            <person name="Iyer R."/>
            <person name="Hettich R.L."/>
            <person name="Baldwin B."/>
            <person name="Ogles D.M."/>
            <person name="Loffler F.E."/>
        </authorList>
    </citation>
    <scope>NUCLEOTIDE SEQUENCE [LARGE SCALE GENOMIC DNA]</scope>
    <source>
        <strain evidence="4 5">GP</strain>
    </source>
</reference>
<dbReference type="SUPFAM" id="SSF56349">
    <property type="entry name" value="DNA breaking-rejoining enzymes"/>
    <property type="match status" value="1"/>
</dbReference>
<dbReference type="EMBL" id="JQAN02000001">
    <property type="protein sequence ID" value="PPD59135.1"/>
    <property type="molecule type" value="Genomic_DNA"/>
</dbReference>
<comment type="similarity">
    <text evidence="1">Belongs to the 'phage' integrase family.</text>
</comment>
<dbReference type="AlphaFoldDB" id="A0A2P5PA36"/>
<dbReference type="PANTHER" id="PTHR30349:SF41">
    <property type="entry name" value="INTEGRASE_RECOMBINASE PROTEIN MJ0367-RELATED"/>
    <property type="match status" value="1"/>
</dbReference>
<gene>
    <name evidence="4" type="ORF">JP09_000190</name>
</gene>
<dbReference type="GO" id="GO:0003677">
    <property type="term" value="F:DNA binding"/>
    <property type="evidence" value="ECO:0007669"/>
    <property type="project" value="UniProtKB-KW"/>
</dbReference>
<evidence type="ECO:0000313" key="5">
    <source>
        <dbReference type="Proteomes" id="UP000235653"/>
    </source>
</evidence>
<evidence type="ECO:0000256" key="3">
    <source>
        <dbReference type="ARBA" id="ARBA00023172"/>
    </source>
</evidence>
<dbReference type="InterPro" id="IPR011010">
    <property type="entry name" value="DNA_brk_join_enz"/>
</dbReference>
<protein>
    <submittedName>
        <fullName evidence="4">Integrase</fullName>
    </submittedName>
</protein>
<dbReference type="Proteomes" id="UP000235653">
    <property type="component" value="Unassembled WGS sequence"/>
</dbReference>
<dbReference type="PANTHER" id="PTHR30349">
    <property type="entry name" value="PHAGE INTEGRASE-RELATED"/>
    <property type="match status" value="1"/>
</dbReference>
<dbReference type="PROSITE" id="PS51898">
    <property type="entry name" value="TYR_RECOMBINASE"/>
    <property type="match status" value="1"/>
</dbReference>
<evidence type="ECO:0000313" key="4">
    <source>
        <dbReference type="EMBL" id="PPD59135.1"/>
    </source>
</evidence>
<evidence type="ECO:0000256" key="2">
    <source>
        <dbReference type="ARBA" id="ARBA00023125"/>
    </source>
</evidence>
<dbReference type="GO" id="GO:0006310">
    <property type="term" value="P:DNA recombination"/>
    <property type="evidence" value="ECO:0007669"/>
    <property type="project" value="UniProtKB-KW"/>
</dbReference>
<dbReference type="InterPro" id="IPR050090">
    <property type="entry name" value="Tyrosine_recombinase_XerCD"/>
</dbReference>
<keyword evidence="5" id="KW-1185">Reference proteome</keyword>
<comment type="caution">
    <text evidence="4">The sequence shown here is derived from an EMBL/GenBank/DDBJ whole genome shotgun (WGS) entry which is preliminary data.</text>
</comment>
<dbReference type="GO" id="GO:0015074">
    <property type="term" value="P:DNA integration"/>
    <property type="evidence" value="ECO:0007669"/>
    <property type="project" value="InterPro"/>
</dbReference>
<dbReference type="InterPro" id="IPR002104">
    <property type="entry name" value="Integrase_catalytic"/>
</dbReference>
<sequence>MKAYLEPTDIFKMKEEATNVRDELLVSTSFRLGTRISETLAIGVDDIDFANGTITIKHLKSRIKLKCPECQAALCLTTIFCPACGAKVESAIHDIKDVRRQRVLPVDDTLLSLVKKFIASGGPVERNGRLVLFGINRHRAWQIIKNLAEKAGLPKLINPETGKIHNASPHKLRDAFAVFAMKHNDSGEGMRMLQQHLGHQSFNTTAKYRKIAGEEHRKWYQDLWTGGSED</sequence>
<evidence type="ECO:0000256" key="1">
    <source>
        <dbReference type="ARBA" id="ARBA00008857"/>
    </source>
</evidence>
<name>A0A2P5PA36_9CHLR</name>
<dbReference type="Pfam" id="PF00589">
    <property type="entry name" value="Phage_integrase"/>
    <property type="match status" value="1"/>
</dbReference>
<proteinExistence type="inferred from homology"/>
<dbReference type="OrthoDB" id="165468at2"/>
<accession>A0A2P5PA36</accession>
<dbReference type="InterPro" id="IPR013762">
    <property type="entry name" value="Integrase-like_cat_sf"/>
</dbReference>
<keyword evidence="3" id="KW-0233">DNA recombination</keyword>